<name>A0A2P5B9K3_PARAD</name>
<dbReference type="OrthoDB" id="10318510at2759"/>
<reference evidence="3" key="1">
    <citation type="submission" date="2016-06" db="EMBL/GenBank/DDBJ databases">
        <title>Parallel loss of symbiosis genes in relatives of nitrogen-fixing non-legume Parasponia.</title>
        <authorList>
            <person name="Van Velzen R."/>
            <person name="Holmer R."/>
            <person name="Bu F."/>
            <person name="Rutten L."/>
            <person name="Van Zeijl A."/>
            <person name="Liu W."/>
            <person name="Santuari L."/>
            <person name="Cao Q."/>
            <person name="Sharma T."/>
            <person name="Shen D."/>
            <person name="Roswanjaya Y."/>
            <person name="Wardhani T."/>
            <person name="Kalhor M.S."/>
            <person name="Jansen J."/>
            <person name="Van den Hoogen J."/>
            <person name="Gungor B."/>
            <person name="Hartog M."/>
            <person name="Hontelez J."/>
            <person name="Verver J."/>
            <person name="Yang W.-C."/>
            <person name="Schijlen E."/>
            <person name="Repin R."/>
            <person name="Schilthuizen M."/>
            <person name="Schranz E."/>
            <person name="Heidstra R."/>
            <person name="Miyata K."/>
            <person name="Fedorova E."/>
            <person name="Kohlen W."/>
            <person name="Bisseling T."/>
            <person name="Smit S."/>
            <person name="Geurts R."/>
        </authorList>
    </citation>
    <scope>NUCLEOTIDE SEQUENCE [LARGE SCALE GENOMIC DNA]</scope>
    <source>
        <strain evidence="3">cv. WU1-14</strain>
    </source>
</reference>
<evidence type="ECO:0000313" key="2">
    <source>
        <dbReference type="EMBL" id="PON45462.1"/>
    </source>
</evidence>
<sequence length="108" mass="12806">MKQMAVSTGCALLLSSLFYFQRIQMTCGDSKLKGLDPKFQRHNSEQQFMYLYAKLYSSGARRKVRRSKNFCGRHRKYSMKYKLWELHMIGEYDLGISQHNMKKINIPN</sequence>
<dbReference type="AlphaFoldDB" id="A0A2P5B9K3"/>
<feature type="signal peptide" evidence="1">
    <location>
        <begin position="1"/>
        <end position="28"/>
    </location>
</feature>
<feature type="chain" id="PRO_5015106681" evidence="1">
    <location>
        <begin position="29"/>
        <end position="108"/>
    </location>
</feature>
<evidence type="ECO:0000313" key="3">
    <source>
        <dbReference type="Proteomes" id="UP000237105"/>
    </source>
</evidence>
<dbReference type="Proteomes" id="UP000237105">
    <property type="component" value="Unassembled WGS sequence"/>
</dbReference>
<dbReference type="EMBL" id="JXTB01000329">
    <property type="protein sequence ID" value="PON45462.1"/>
    <property type="molecule type" value="Genomic_DNA"/>
</dbReference>
<proteinExistence type="predicted"/>
<evidence type="ECO:0000256" key="1">
    <source>
        <dbReference type="SAM" id="SignalP"/>
    </source>
</evidence>
<keyword evidence="1" id="KW-0732">Signal</keyword>
<comment type="caution">
    <text evidence="2">The sequence shown here is derived from an EMBL/GenBank/DDBJ whole genome shotgun (WGS) entry which is preliminary data.</text>
</comment>
<gene>
    <name evidence="2" type="ORF">PanWU01x14_258220</name>
</gene>
<organism evidence="2 3">
    <name type="scientific">Parasponia andersonii</name>
    <name type="common">Sponia andersonii</name>
    <dbReference type="NCBI Taxonomy" id="3476"/>
    <lineage>
        <taxon>Eukaryota</taxon>
        <taxon>Viridiplantae</taxon>
        <taxon>Streptophyta</taxon>
        <taxon>Embryophyta</taxon>
        <taxon>Tracheophyta</taxon>
        <taxon>Spermatophyta</taxon>
        <taxon>Magnoliopsida</taxon>
        <taxon>eudicotyledons</taxon>
        <taxon>Gunneridae</taxon>
        <taxon>Pentapetalae</taxon>
        <taxon>rosids</taxon>
        <taxon>fabids</taxon>
        <taxon>Rosales</taxon>
        <taxon>Cannabaceae</taxon>
        <taxon>Parasponia</taxon>
    </lineage>
</organism>
<protein>
    <submittedName>
        <fullName evidence="2">Uncharacterized protein</fullName>
    </submittedName>
</protein>
<accession>A0A2P5B9K3</accession>
<keyword evidence="3" id="KW-1185">Reference proteome</keyword>